<dbReference type="InterPro" id="IPR009056">
    <property type="entry name" value="Cyt_c-like_dom"/>
</dbReference>
<feature type="chain" id="PRO_5046389157" evidence="7">
    <location>
        <begin position="21"/>
        <end position="133"/>
    </location>
</feature>
<keyword evidence="10" id="KW-1185">Reference proteome</keyword>
<protein>
    <submittedName>
        <fullName evidence="9">Cytochrome c</fullName>
    </submittedName>
</protein>
<keyword evidence="4" id="KW-0249">Electron transport</keyword>
<comment type="caution">
    <text evidence="9">The sequence shown here is derived from an EMBL/GenBank/DDBJ whole genome shotgun (WGS) entry which is preliminary data.</text>
</comment>
<dbReference type="Proteomes" id="UP001209755">
    <property type="component" value="Unassembled WGS sequence"/>
</dbReference>
<dbReference type="InterPro" id="IPR036909">
    <property type="entry name" value="Cyt_c-like_dom_sf"/>
</dbReference>
<evidence type="ECO:0000256" key="1">
    <source>
        <dbReference type="ARBA" id="ARBA00022448"/>
    </source>
</evidence>
<evidence type="ECO:0000256" key="6">
    <source>
        <dbReference type="PROSITE-ProRule" id="PRU00433"/>
    </source>
</evidence>
<dbReference type="PRINTS" id="PR00604">
    <property type="entry name" value="CYTCHRMECIAB"/>
</dbReference>
<reference evidence="10" key="1">
    <citation type="submission" date="2023-07" db="EMBL/GenBank/DDBJ databases">
        <title>Genome sequencing of Purple Non-Sulfur Bacteria from various extreme environments.</title>
        <authorList>
            <person name="Mayer M."/>
        </authorList>
    </citation>
    <scope>NUCLEOTIDE SEQUENCE [LARGE SCALE GENOMIC DNA]</scope>
    <source>
        <strain evidence="10">DSM 17935</strain>
    </source>
</reference>
<name>A0ABT3H757_9HYPH</name>
<dbReference type="PANTHER" id="PTHR11961">
    <property type="entry name" value="CYTOCHROME C"/>
    <property type="match status" value="1"/>
</dbReference>
<keyword evidence="5 6" id="KW-0408">Iron</keyword>
<evidence type="ECO:0000256" key="5">
    <source>
        <dbReference type="ARBA" id="ARBA00023004"/>
    </source>
</evidence>
<feature type="signal peptide" evidence="7">
    <location>
        <begin position="1"/>
        <end position="20"/>
    </location>
</feature>
<keyword evidence="1" id="KW-0813">Transport</keyword>
<evidence type="ECO:0000256" key="7">
    <source>
        <dbReference type="SAM" id="SignalP"/>
    </source>
</evidence>
<evidence type="ECO:0000259" key="8">
    <source>
        <dbReference type="PROSITE" id="PS51007"/>
    </source>
</evidence>
<evidence type="ECO:0000256" key="4">
    <source>
        <dbReference type="ARBA" id="ARBA00022982"/>
    </source>
</evidence>
<dbReference type="RefSeq" id="WP_264599880.1">
    <property type="nucleotide sequence ID" value="NZ_JAOQNS010000001.1"/>
</dbReference>
<evidence type="ECO:0000256" key="3">
    <source>
        <dbReference type="ARBA" id="ARBA00022723"/>
    </source>
</evidence>
<accession>A0ABT3H757</accession>
<sequence>MKKLILAIALTVAATSAASAAGDAAEGEKVSKKCMACHTFDEGGKNKVGPNLWGVVGRPIGSHEGYKYSKDYVVLGEEKSMTWTEENIAAYLPDPKAFIREQSGDEKARSKMTFKLTKDEDIANIIAYLATLK</sequence>
<dbReference type="SUPFAM" id="SSF46626">
    <property type="entry name" value="Cytochrome c"/>
    <property type="match status" value="1"/>
</dbReference>
<proteinExistence type="predicted"/>
<organism evidence="9 10">
    <name type="scientific">Rhodobium gokarnense</name>
    <dbReference type="NCBI Taxonomy" id="364296"/>
    <lineage>
        <taxon>Bacteria</taxon>
        <taxon>Pseudomonadati</taxon>
        <taxon>Pseudomonadota</taxon>
        <taxon>Alphaproteobacteria</taxon>
        <taxon>Hyphomicrobiales</taxon>
        <taxon>Rhodobiaceae</taxon>
        <taxon>Rhodobium</taxon>
    </lineage>
</organism>
<dbReference type="Pfam" id="PF00034">
    <property type="entry name" value="Cytochrom_C"/>
    <property type="match status" value="1"/>
</dbReference>
<feature type="domain" description="Cytochrome c" evidence="8">
    <location>
        <begin position="22"/>
        <end position="133"/>
    </location>
</feature>
<keyword evidence="3 6" id="KW-0479">Metal-binding</keyword>
<keyword evidence="7" id="KW-0732">Signal</keyword>
<dbReference type="InterPro" id="IPR002327">
    <property type="entry name" value="Cyt_c_1A/1B"/>
</dbReference>
<evidence type="ECO:0000256" key="2">
    <source>
        <dbReference type="ARBA" id="ARBA00022617"/>
    </source>
</evidence>
<evidence type="ECO:0000313" key="9">
    <source>
        <dbReference type="EMBL" id="MCW2306221.1"/>
    </source>
</evidence>
<dbReference type="PROSITE" id="PS51007">
    <property type="entry name" value="CYTC"/>
    <property type="match status" value="1"/>
</dbReference>
<dbReference type="Gene3D" id="1.10.760.10">
    <property type="entry name" value="Cytochrome c-like domain"/>
    <property type="match status" value="1"/>
</dbReference>
<gene>
    <name evidence="9" type="ORF">M2319_000537</name>
</gene>
<keyword evidence="2 6" id="KW-0349">Heme</keyword>
<evidence type="ECO:0000313" key="10">
    <source>
        <dbReference type="Proteomes" id="UP001209755"/>
    </source>
</evidence>
<dbReference type="EMBL" id="JAOQNS010000001">
    <property type="protein sequence ID" value="MCW2306221.1"/>
    <property type="molecule type" value="Genomic_DNA"/>
</dbReference>